<feature type="domain" description="HTH cro/C1-type" evidence="2">
    <location>
        <begin position="16"/>
        <end position="70"/>
    </location>
</feature>
<accession>A0ABV1DY48</accession>
<gene>
    <name evidence="3" type="ORF">WMO26_04010</name>
</gene>
<dbReference type="PROSITE" id="PS50943">
    <property type="entry name" value="HTH_CROC1"/>
    <property type="match status" value="1"/>
</dbReference>
<dbReference type="InterPro" id="IPR010982">
    <property type="entry name" value="Lambda_DNA-bd_dom_sf"/>
</dbReference>
<organism evidence="3 4">
    <name type="scientific">Solibaculum intestinale</name>
    <dbReference type="NCBI Taxonomy" id="3133165"/>
    <lineage>
        <taxon>Bacteria</taxon>
        <taxon>Bacillati</taxon>
        <taxon>Bacillota</taxon>
        <taxon>Clostridia</taxon>
        <taxon>Eubacteriales</taxon>
        <taxon>Oscillospiraceae</taxon>
        <taxon>Solibaculum</taxon>
    </lineage>
</organism>
<dbReference type="CDD" id="cd00093">
    <property type="entry name" value="HTH_XRE"/>
    <property type="match status" value="1"/>
</dbReference>
<keyword evidence="1" id="KW-0238">DNA-binding</keyword>
<dbReference type="Gene3D" id="1.10.260.40">
    <property type="entry name" value="lambda repressor-like DNA-binding domains"/>
    <property type="match status" value="1"/>
</dbReference>
<dbReference type="SUPFAM" id="SSF47413">
    <property type="entry name" value="lambda repressor-like DNA-binding domains"/>
    <property type="match status" value="1"/>
</dbReference>
<dbReference type="Pfam" id="PF01381">
    <property type="entry name" value="HTH_3"/>
    <property type="match status" value="1"/>
</dbReference>
<dbReference type="EMBL" id="JBBMFD010000004">
    <property type="protein sequence ID" value="MEQ2439986.1"/>
    <property type="molecule type" value="Genomic_DNA"/>
</dbReference>
<comment type="caution">
    <text evidence="3">The sequence shown here is derived from an EMBL/GenBank/DDBJ whole genome shotgun (WGS) entry which is preliminary data.</text>
</comment>
<dbReference type="InterPro" id="IPR001387">
    <property type="entry name" value="Cro/C1-type_HTH"/>
</dbReference>
<dbReference type="RefSeq" id="WP_349218306.1">
    <property type="nucleotide sequence ID" value="NZ_JBBMFD010000004.1"/>
</dbReference>
<dbReference type="PANTHER" id="PTHR46558">
    <property type="entry name" value="TRACRIPTIONAL REGULATORY PROTEIN-RELATED-RELATED"/>
    <property type="match status" value="1"/>
</dbReference>
<proteinExistence type="predicted"/>
<sequence length="74" mass="8870">MEPYQWEKYRRLGLNIAYYRRMQGLTQMELAEQLNIDRTHMSRIESARTGVSLDLLFAIADQLHVPVEKLFERE</sequence>
<keyword evidence="4" id="KW-1185">Reference proteome</keyword>
<dbReference type="SMART" id="SM00530">
    <property type="entry name" value="HTH_XRE"/>
    <property type="match status" value="1"/>
</dbReference>
<evidence type="ECO:0000256" key="1">
    <source>
        <dbReference type="ARBA" id="ARBA00023125"/>
    </source>
</evidence>
<dbReference type="PANTHER" id="PTHR46558:SF4">
    <property type="entry name" value="DNA-BIDING PHAGE PROTEIN"/>
    <property type="match status" value="1"/>
</dbReference>
<protein>
    <submittedName>
        <fullName evidence="3">Helix-turn-helix transcriptional regulator</fullName>
    </submittedName>
</protein>
<dbReference type="Proteomes" id="UP001489509">
    <property type="component" value="Unassembled WGS sequence"/>
</dbReference>
<evidence type="ECO:0000259" key="2">
    <source>
        <dbReference type="PROSITE" id="PS50943"/>
    </source>
</evidence>
<evidence type="ECO:0000313" key="3">
    <source>
        <dbReference type="EMBL" id="MEQ2439986.1"/>
    </source>
</evidence>
<name>A0ABV1DY48_9FIRM</name>
<reference evidence="3 4" key="1">
    <citation type="submission" date="2024-03" db="EMBL/GenBank/DDBJ databases">
        <title>Human intestinal bacterial collection.</title>
        <authorList>
            <person name="Pauvert C."/>
            <person name="Hitch T.C.A."/>
            <person name="Clavel T."/>
        </authorList>
    </citation>
    <scope>NUCLEOTIDE SEQUENCE [LARGE SCALE GENOMIC DNA]</scope>
    <source>
        <strain evidence="3 4">CLA-JM-H44</strain>
    </source>
</reference>
<evidence type="ECO:0000313" key="4">
    <source>
        <dbReference type="Proteomes" id="UP001489509"/>
    </source>
</evidence>